<dbReference type="InterPro" id="IPR019458">
    <property type="entry name" value="Est1-like_N"/>
</dbReference>
<dbReference type="AlphaFoldDB" id="A0A1R1YIA9"/>
<dbReference type="OrthoDB" id="5575014at2759"/>
<dbReference type="Gene3D" id="1.25.40.10">
    <property type="entry name" value="Tetratricopeptide repeat domain"/>
    <property type="match status" value="1"/>
</dbReference>
<comment type="caution">
    <text evidence="2">The sequence shown here is derived from an EMBL/GenBank/DDBJ whole genome shotgun (WGS) entry which is preliminary data.</text>
</comment>
<dbReference type="EMBL" id="LSSM01001429">
    <property type="protein sequence ID" value="OMJ26651.1"/>
    <property type="molecule type" value="Genomic_DNA"/>
</dbReference>
<accession>A0A1R1YIA9</accession>
<dbReference type="Gene3D" id="3.40.50.1010">
    <property type="entry name" value="5'-nuclease"/>
    <property type="match status" value="1"/>
</dbReference>
<protein>
    <recommendedName>
        <fullName evidence="1">Telomerase activating protein Est1-like N-terminal domain-containing protein</fullName>
    </recommendedName>
</protein>
<sequence>MFLMPSETAINLALFESFWRATSHSPIQLCRNHILQNKEKLSKAILLLNTQKINQNDYSNIQLNLNLILSNWLDKLNQLLHLSNYFYSSLIFQINLKLGNHNLPSLKFSTNNSFSTSTPKSLSPLLSLIQASYLYLGDISRYFSLFFFKQAPLISACGKFSPAEQLYKSSILSLPENGGGGHGQLAILSHSSSSTPDAFFWYSQALSFKDIPINTNKNIASLSSQFLNSSNLSSVDFDLSSFKNFNILELSSFLYCSINSYTTPNDALFSATTEYFNTIEFTSTNFDPYTLYKSSVLLTLTIENALGLLNRFENTDNSSQNQKTYLFNLTSLILDSCLNLSKKIFSFILGHLNYPSDQPHLLPTQLNYCLFSLIVFTDYFRNFLIKNSKSNLNTSDISTDTKTKSLTDIFLSKSHDNILFFIEISSKTLNDSIFFESPFNIFETLFNDANQHITEYILKHAHTNLKTASEIALPIPDYYTLFYNSAFFETQKYLDFSSVYSNNSTINISEFNYNVFSTTPKAVFCIFLSRFYMMLYKLKTSYTGIEIVFNFSDTNLPFVSINPKLKKLQQNMKTMAESRLKVQVQQIKDKLNTKSYNPLNSVPSPNNNIQKIKNKGASLSNPITPIHAAINDSRLQKLTTLLIIPDLPVWLYHLDKVMSWIKSDHVCVLLSLDVVSQLDLLKKSPLSSSSKPARIALRIIMNILTNRPTQINSPSLKYVNPRSNLNSSRFSSYRSSIPIDIDYSSIVYDFGLTFSDLSSSVALSNGYGLVTQTFKNSIGDWKSNTDFLYSVFKTDSQNPEIDPIAFYIDASTEFKSFLSTCLYYTHYIFSPKYILPNKSLSDRVHSFQKHSKHIFQTMVIVDDNILKSQLEQFSINAKLISDFL</sequence>
<keyword evidence="3" id="KW-1185">Reference proteome</keyword>
<proteinExistence type="predicted"/>
<gene>
    <name evidence="2" type="ORF">AYI69_g3943</name>
</gene>
<feature type="domain" description="Telomerase activating protein Est1-like N-terminal" evidence="1">
    <location>
        <begin position="15"/>
        <end position="145"/>
    </location>
</feature>
<name>A0A1R1YIA9_9FUNG</name>
<evidence type="ECO:0000259" key="1">
    <source>
        <dbReference type="Pfam" id="PF10374"/>
    </source>
</evidence>
<dbReference type="InterPro" id="IPR011990">
    <property type="entry name" value="TPR-like_helical_dom_sf"/>
</dbReference>
<evidence type="ECO:0000313" key="3">
    <source>
        <dbReference type="Proteomes" id="UP000187429"/>
    </source>
</evidence>
<evidence type="ECO:0000313" key="2">
    <source>
        <dbReference type="EMBL" id="OMJ26651.1"/>
    </source>
</evidence>
<reference evidence="3" key="1">
    <citation type="submission" date="2017-01" db="EMBL/GenBank/DDBJ databases">
        <authorList>
            <person name="Wang Y."/>
            <person name="White M."/>
            <person name="Kvist S."/>
            <person name="Moncalvo J.-M."/>
        </authorList>
    </citation>
    <scope>NUCLEOTIDE SEQUENCE [LARGE SCALE GENOMIC DNA]</scope>
    <source>
        <strain evidence="3">ID-206-W2</strain>
    </source>
</reference>
<dbReference type="SUPFAM" id="SSF48452">
    <property type="entry name" value="TPR-like"/>
    <property type="match status" value="1"/>
</dbReference>
<organism evidence="2 3">
    <name type="scientific">Smittium culicis</name>
    <dbReference type="NCBI Taxonomy" id="133412"/>
    <lineage>
        <taxon>Eukaryota</taxon>
        <taxon>Fungi</taxon>
        <taxon>Fungi incertae sedis</taxon>
        <taxon>Zoopagomycota</taxon>
        <taxon>Kickxellomycotina</taxon>
        <taxon>Harpellomycetes</taxon>
        <taxon>Harpellales</taxon>
        <taxon>Legeriomycetaceae</taxon>
        <taxon>Smittium</taxon>
    </lineage>
</organism>
<dbReference type="Proteomes" id="UP000187429">
    <property type="component" value="Unassembled WGS sequence"/>
</dbReference>
<dbReference type="Pfam" id="PF10374">
    <property type="entry name" value="EST1"/>
    <property type="match status" value="1"/>
</dbReference>